<comment type="caution">
    <text evidence="4">The sequence shown here is derived from an EMBL/GenBank/DDBJ whole genome shotgun (WGS) entry which is preliminary data.</text>
</comment>
<dbReference type="InterPro" id="IPR011992">
    <property type="entry name" value="EF-hand-dom_pair"/>
</dbReference>
<dbReference type="Pfam" id="PF13499">
    <property type="entry name" value="EF-hand_7"/>
    <property type="match status" value="1"/>
</dbReference>
<dbReference type="SUPFAM" id="SSF47473">
    <property type="entry name" value="EF-hand"/>
    <property type="match status" value="1"/>
</dbReference>
<dbReference type="EMBL" id="JACGWJ010000017">
    <property type="protein sequence ID" value="KAL0355920.1"/>
    <property type="molecule type" value="Genomic_DNA"/>
</dbReference>
<accession>A0AAW2PI29</accession>
<keyword evidence="4" id="KW-0808">Transferase</keyword>
<reference evidence="4" key="1">
    <citation type="submission" date="2020-06" db="EMBL/GenBank/DDBJ databases">
        <authorList>
            <person name="Li T."/>
            <person name="Hu X."/>
            <person name="Zhang T."/>
            <person name="Song X."/>
            <person name="Zhang H."/>
            <person name="Dai N."/>
            <person name="Sheng W."/>
            <person name="Hou X."/>
            <person name="Wei L."/>
        </authorList>
    </citation>
    <scope>NUCLEOTIDE SEQUENCE</scope>
    <source>
        <strain evidence="4">G02</strain>
        <tissue evidence="4">Leaf</tissue>
    </source>
</reference>
<evidence type="ECO:0000259" key="3">
    <source>
        <dbReference type="PROSITE" id="PS50222"/>
    </source>
</evidence>
<dbReference type="InterPro" id="IPR050145">
    <property type="entry name" value="Centrin_CML-like"/>
</dbReference>
<dbReference type="FunFam" id="1.10.238.10:FF:000003">
    <property type="entry name" value="Calmodulin A"/>
    <property type="match status" value="1"/>
</dbReference>
<reference evidence="4" key="2">
    <citation type="journal article" date="2024" name="Plant">
        <title>Genomic evolution and insights into agronomic trait innovations of Sesamum species.</title>
        <authorList>
            <person name="Miao H."/>
            <person name="Wang L."/>
            <person name="Qu L."/>
            <person name="Liu H."/>
            <person name="Sun Y."/>
            <person name="Le M."/>
            <person name="Wang Q."/>
            <person name="Wei S."/>
            <person name="Zheng Y."/>
            <person name="Lin W."/>
            <person name="Duan Y."/>
            <person name="Cao H."/>
            <person name="Xiong S."/>
            <person name="Wang X."/>
            <person name="Wei L."/>
            <person name="Li C."/>
            <person name="Ma Q."/>
            <person name="Ju M."/>
            <person name="Zhao R."/>
            <person name="Li G."/>
            <person name="Mu C."/>
            <person name="Tian Q."/>
            <person name="Mei H."/>
            <person name="Zhang T."/>
            <person name="Gao T."/>
            <person name="Zhang H."/>
        </authorList>
    </citation>
    <scope>NUCLEOTIDE SEQUENCE</scope>
    <source>
        <strain evidence="4">G02</strain>
    </source>
</reference>
<name>A0AAW2PI29_SESRA</name>
<dbReference type="InterPro" id="IPR002048">
    <property type="entry name" value="EF_hand_dom"/>
</dbReference>
<dbReference type="PANTHER" id="PTHR23050">
    <property type="entry name" value="CALCIUM BINDING PROTEIN"/>
    <property type="match status" value="1"/>
</dbReference>
<keyword evidence="1" id="KW-0677">Repeat</keyword>
<evidence type="ECO:0000256" key="1">
    <source>
        <dbReference type="ARBA" id="ARBA00022737"/>
    </source>
</evidence>
<evidence type="ECO:0000256" key="2">
    <source>
        <dbReference type="ARBA" id="ARBA00022837"/>
    </source>
</evidence>
<dbReference type="PROSITE" id="PS50222">
    <property type="entry name" value="EF_HAND_2"/>
    <property type="match status" value="2"/>
</dbReference>
<dbReference type="InterPro" id="IPR018247">
    <property type="entry name" value="EF_Hand_1_Ca_BS"/>
</dbReference>
<dbReference type="CDD" id="cd00051">
    <property type="entry name" value="EFh"/>
    <property type="match status" value="1"/>
</dbReference>
<keyword evidence="4" id="KW-0418">Kinase</keyword>
<dbReference type="GO" id="GO:0016301">
    <property type="term" value="F:kinase activity"/>
    <property type="evidence" value="ECO:0007669"/>
    <property type="project" value="UniProtKB-KW"/>
</dbReference>
<dbReference type="SMART" id="SM00054">
    <property type="entry name" value="EFh"/>
    <property type="match status" value="2"/>
</dbReference>
<dbReference type="Gene3D" id="1.10.238.10">
    <property type="entry name" value="EF-hand"/>
    <property type="match status" value="1"/>
</dbReference>
<dbReference type="AlphaFoldDB" id="A0AAW2PI29"/>
<feature type="domain" description="EF-hand" evidence="3">
    <location>
        <begin position="49"/>
        <end position="84"/>
    </location>
</feature>
<proteinExistence type="predicted"/>
<feature type="domain" description="EF-hand" evidence="3">
    <location>
        <begin position="13"/>
        <end position="48"/>
    </location>
</feature>
<organism evidence="4">
    <name type="scientific">Sesamum radiatum</name>
    <name type="common">Black benniseed</name>
    <dbReference type="NCBI Taxonomy" id="300843"/>
    <lineage>
        <taxon>Eukaryota</taxon>
        <taxon>Viridiplantae</taxon>
        <taxon>Streptophyta</taxon>
        <taxon>Embryophyta</taxon>
        <taxon>Tracheophyta</taxon>
        <taxon>Spermatophyta</taxon>
        <taxon>Magnoliopsida</taxon>
        <taxon>eudicotyledons</taxon>
        <taxon>Gunneridae</taxon>
        <taxon>Pentapetalae</taxon>
        <taxon>asterids</taxon>
        <taxon>lamiids</taxon>
        <taxon>Lamiales</taxon>
        <taxon>Pedaliaceae</taxon>
        <taxon>Sesamum</taxon>
    </lineage>
</organism>
<keyword evidence="2" id="KW-0106">Calcium</keyword>
<evidence type="ECO:0000313" key="4">
    <source>
        <dbReference type="EMBL" id="KAL0355920.1"/>
    </source>
</evidence>
<dbReference type="PROSITE" id="PS00018">
    <property type="entry name" value="EF_HAND_1"/>
    <property type="match status" value="2"/>
</dbReference>
<gene>
    <name evidence="4" type="ORF">Sradi_4038900</name>
</gene>
<sequence length="154" mass="17877">MNRFKKRALRRMENDEHFRRAFMFFDKDGSGYIELDELREALADESGETDVDVLNDIMREVDTDKDGQISYDEFVAMMKTGTDWRKASRQYSRERFKSLSLNLMKDGSLQLQDGFTASEVRGFDKDHEVMERPWLNSRVTGPGPTRNGISGYGL</sequence>
<protein>
    <submittedName>
        <fullName evidence="4">Calcium-dependent protein kinase</fullName>
    </submittedName>
</protein>
<dbReference type="GO" id="GO:0005509">
    <property type="term" value="F:calcium ion binding"/>
    <property type="evidence" value="ECO:0007669"/>
    <property type="project" value="InterPro"/>
</dbReference>